<comment type="caution">
    <text evidence="7">The sequence shown here is derived from an EMBL/GenBank/DDBJ whole genome shotgun (WGS) entry which is preliminary data.</text>
</comment>
<dbReference type="AlphaFoldDB" id="M3IMS1"/>
<evidence type="ECO:0000256" key="6">
    <source>
        <dbReference type="SAM" id="MobiDB-lite"/>
    </source>
</evidence>
<dbReference type="OMA" id="YWKIFIN"/>
<feature type="compositionally biased region" description="Polar residues" evidence="6">
    <location>
        <begin position="121"/>
        <end position="131"/>
    </location>
</feature>
<evidence type="ECO:0000313" key="7">
    <source>
        <dbReference type="EMBL" id="EMG47671.1"/>
    </source>
</evidence>
<gene>
    <name evidence="7" type="ORF">G210_1918</name>
</gene>
<feature type="region of interest" description="Disordered" evidence="6">
    <location>
        <begin position="1"/>
        <end position="131"/>
    </location>
</feature>
<keyword evidence="5" id="KW-0472">Membrane</keyword>
<comment type="similarity">
    <text evidence="3">Belongs to the INP1 family.</text>
</comment>
<dbReference type="OrthoDB" id="4097008at2759"/>
<evidence type="ECO:0000256" key="3">
    <source>
        <dbReference type="ARBA" id="ARBA00010707"/>
    </source>
</evidence>
<dbReference type="GO" id="GO:0005780">
    <property type="term" value="C:extrinsic component of intraperoxisomal membrane"/>
    <property type="evidence" value="ECO:0007669"/>
    <property type="project" value="InterPro"/>
</dbReference>
<dbReference type="HOGENOM" id="CLU_025507_0_0_1"/>
<dbReference type="Pfam" id="PF12634">
    <property type="entry name" value="Inp1"/>
    <property type="match status" value="1"/>
</dbReference>
<feature type="compositionally biased region" description="Basic and acidic residues" evidence="6">
    <location>
        <begin position="93"/>
        <end position="102"/>
    </location>
</feature>
<comment type="function">
    <text evidence="1">Required for peroxisome inheritance.</text>
</comment>
<feature type="region of interest" description="Disordered" evidence="6">
    <location>
        <begin position="514"/>
        <end position="553"/>
    </location>
</feature>
<evidence type="ECO:0000256" key="5">
    <source>
        <dbReference type="ARBA" id="ARBA00023136"/>
    </source>
</evidence>
<feature type="compositionally biased region" description="Polar residues" evidence="6">
    <location>
        <begin position="1"/>
        <end position="11"/>
    </location>
</feature>
<dbReference type="Proteomes" id="UP000011777">
    <property type="component" value="Unassembled WGS sequence"/>
</dbReference>
<organism evidence="7 8">
    <name type="scientific">Candida maltosa (strain Xu316)</name>
    <name type="common">Yeast</name>
    <dbReference type="NCBI Taxonomy" id="1245528"/>
    <lineage>
        <taxon>Eukaryota</taxon>
        <taxon>Fungi</taxon>
        <taxon>Dikarya</taxon>
        <taxon>Ascomycota</taxon>
        <taxon>Saccharomycotina</taxon>
        <taxon>Pichiomycetes</taxon>
        <taxon>Debaryomycetaceae</taxon>
        <taxon>Candida/Lodderomyces clade</taxon>
        <taxon>Candida</taxon>
    </lineage>
</organism>
<feature type="compositionally biased region" description="Low complexity" evidence="6">
    <location>
        <begin position="514"/>
        <end position="524"/>
    </location>
</feature>
<feature type="compositionally biased region" description="Pro residues" evidence="6">
    <location>
        <begin position="83"/>
        <end position="92"/>
    </location>
</feature>
<sequence>MTNPTNDINGNTKKKNKRSSLYGSKNGPKYKNKTQYFKNKHTPESDQPSTDDTEKDKEKEKEIEKEVVVDEPEDSVPTHIPSPTTPSTPPPRVPDKDHKIREPVTSGRYKRDRHPRPDVEPNTSHESMTNNVTKASLDLDEKVTLFKYKSSRILEIINQNNSLLAHGVFEIFQLHHGDVTYLSCGSSFIYPLLSKIKIFRINLNQFLLPLTNPERYWKVFIDSEEANVIDNLVNAFERNVQYISLYDAAGSKSPVNMPNSNYNFIDFKPKELESPPRENIYLSNDIPDSPPSVPVSPIPVPPSKFQLTPHKEKVIPHQLSPTIPRILKKESIQSLNTNVACLDINSKLLLHQPKPKKTTTSYQPNPVNNPYLQQTSYSTIDEKSESSMDSLLDEYEENINKSVSMASRPQTRQPSIASTQYQRRLPPIYDEGVRNHNPIENRVHNYNTNGFSKSRRSSISDLYFSESGWMEPNPNPPPTNGNFNRKIPKSRSTYSIKSSTSDLHHIYRNIPLRNNNNLSSTTNTKIEEDSKSIRSMSRLPTAMSYRSDLNRRRQSAYVAPTSQTNNDVKLNSQEIYKMLSSKPDKPILRQPTTSKSTSFTSRLFGW</sequence>
<protein>
    <recommendedName>
        <fullName evidence="4">Inheritance of peroxisomes protein 1</fullName>
    </recommendedName>
</protein>
<feature type="compositionally biased region" description="Basic and acidic residues" evidence="6">
    <location>
        <begin position="52"/>
        <end position="68"/>
    </location>
</feature>
<feature type="compositionally biased region" description="Polar residues" evidence="6">
    <location>
        <begin position="590"/>
        <end position="606"/>
    </location>
</feature>
<evidence type="ECO:0000256" key="4">
    <source>
        <dbReference type="ARBA" id="ARBA00021397"/>
    </source>
</evidence>
<reference evidence="7 8" key="1">
    <citation type="submission" date="2013-02" db="EMBL/GenBank/DDBJ databases">
        <title>Genome sequence of Candida maltosa Xu316, a potential industrial strain for xylitol and ethanol production.</title>
        <authorList>
            <person name="Yu J."/>
            <person name="Wang Q."/>
            <person name="Geng X."/>
            <person name="Bao W."/>
            <person name="He P."/>
            <person name="Cai J."/>
        </authorList>
    </citation>
    <scope>NUCLEOTIDE SEQUENCE [LARGE SCALE GENOMIC DNA]</scope>
    <source>
        <strain evidence="8">Xu316</strain>
    </source>
</reference>
<evidence type="ECO:0000256" key="2">
    <source>
        <dbReference type="ARBA" id="ARBA00004421"/>
    </source>
</evidence>
<evidence type="ECO:0000313" key="8">
    <source>
        <dbReference type="Proteomes" id="UP000011777"/>
    </source>
</evidence>
<proteinExistence type="inferred from homology"/>
<dbReference type="EMBL" id="AOGT01001444">
    <property type="protein sequence ID" value="EMG47671.1"/>
    <property type="molecule type" value="Genomic_DNA"/>
</dbReference>
<accession>M3IMS1</accession>
<dbReference type="STRING" id="1245528.M3IMS1"/>
<comment type="subcellular location">
    <subcellularLocation>
        <location evidence="2">Peroxisome membrane</location>
        <topology evidence="2">Peripheral membrane protein</topology>
    </subcellularLocation>
</comment>
<dbReference type="eggNOG" id="ENOG502S7ZC">
    <property type="taxonomic scope" value="Eukaryota"/>
</dbReference>
<dbReference type="GO" id="GO:0045033">
    <property type="term" value="P:peroxisome inheritance"/>
    <property type="evidence" value="ECO:0007669"/>
    <property type="project" value="InterPro"/>
</dbReference>
<dbReference type="InterPro" id="IPR024758">
    <property type="entry name" value="Inp1"/>
</dbReference>
<name>M3IMS1_CANMX</name>
<keyword evidence="8" id="KW-1185">Reference proteome</keyword>
<evidence type="ECO:0000256" key="1">
    <source>
        <dbReference type="ARBA" id="ARBA00003594"/>
    </source>
</evidence>
<feature type="region of interest" description="Disordered" evidence="6">
    <location>
        <begin position="584"/>
        <end position="606"/>
    </location>
</feature>